<dbReference type="Gene3D" id="3.40.50.720">
    <property type="entry name" value="NAD(P)-binding Rossmann-like Domain"/>
    <property type="match status" value="1"/>
</dbReference>
<proteinExistence type="inferred from homology"/>
<evidence type="ECO:0000256" key="2">
    <source>
        <dbReference type="ARBA" id="ARBA00023002"/>
    </source>
</evidence>
<dbReference type="AlphaFoldDB" id="A0A2V1HQG0"/>
<comment type="similarity">
    <text evidence="1">Belongs to the short-chain dehydrogenases/reductases (SDR) family.</text>
</comment>
<name>A0A2V1HQG0_9MICO</name>
<dbReference type="PRINTS" id="PR00081">
    <property type="entry name" value="GDHRDH"/>
</dbReference>
<dbReference type="InterPro" id="IPR002347">
    <property type="entry name" value="SDR_fam"/>
</dbReference>
<reference evidence="3 4" key="1">
    <citation type="submission" date="2018-05" db="EMBL/GenBank/DDBJ databases">
        <title>Amnibacterium sp. M8JJ-5, whole genome shotgun sequence.</title>
        <authorList>
            <person name="Tuo L."/>
        </authorList>
    </citation>
    <scope>NUCLEOTIDE SEQUENCE [LARGE SCALE GENOMIC DNA]</scope>
    <source>
        <strain evidence="3 4">M8JJ-5</strain>
    </source>
</reference>
<dbReference type="PANTHER" id="PTHR43639:SF1">
    <property type="entry name" value="SHORT-CHAIN DEHYDROGENASE_REDUCTASE FAMILY PROTEIN"/>
    <property type="match status" value="1"/>
</dbReference>
<dbReference type="CDD" id="cd05233">
    <property type="entry name" value="SDR_c"/>
    <property type="match status" value="1"/>
</dbReference>
<dbReference type="InterPro" id="IPR036291">
    <property type="entry name" value="NAD(P)-bd_dom_sf"/>
</dbReference>
<evidence type="ECO:0000256" key="1">
    <source>
        <dbReference type="ARBA" id="ARBA00006484"/>
    </source>
</evidence>
<organism evidence="3 4">
    <name type="scientific">Amnibacterium flavum</name>
    <dbReference type="NCBI Taxonomy" id="2173173"/>
    <lineage>
        <taxon>Bacteria</taxon>
        <taxon>Bacillati</taxon>
        <taxon>Actinomycetota</taxon>
        <taxon>Actinomycetes</taxon>
        <taxon>Micrococcales</taxon>
        <taxon>Microbacteriaceae</taxon>
        <taxon>Amnibacterium</taxon>
    </lineage>
</organism>
<keyword evidence="4" id="KW-1185">Reference proteome</keyword>
<evidence type="ECO:0000313" key="3">
    <source>
        <dbReference type="EMBL" id="PVZ94775.1"/>
    </source>
</evidence>
<dbReference type="OrthoDB" id="9774199at2"/>
<dbReference type="Proteomes" id="UP000244893">
    <property type="component" value="Unassembled WGS sequence"/>
</dbReference>
<dbReference type="Pfam" id="PF13561">
    <property type="entry name" value="adh_short_C2"/>
    <property type="match status" value="1"/>
</dbReference>
<gene>
    <name evidence="3" type="ORF">DDQ50_13965</name>
</gene>
<evidence type="ECO:0000313" key="4">
    <source>
        <dbReference type="Proteomes" id="UP000244893"/>
    </source>
</evidence>
<dbReference type="PANTHER" id="PTHR43639">
    <property type="entry name" value="OXIDOREDUCTASE, SHORT-CHAIN DEHYDROGENASE/REDUCTASE FAMILY (AFU_ORTHOLOGUE AFUA_5G02870)"/>
    <property type="match status" value="1"/>
</dbReference>
<dbReference type="GO" id="GO:0016491">
    <property type="term" value="F:oxidoreductase activity"/>
    <property type="evidence" value="ECO:0007669"/>
    <property type="project" value="UniProtKB-KW"/>
</dbReference>
<sequence length="247" mass="25251">MTARRVLVGGATGQIGRVIARDLAASGYRVAVHCRSRRDIADELVASLPDPAGHAVVQVELSDAAAVDAAIRELESTWGSVEDMVNAAWPAVPSGPVADYDDGALDAGLLGYRGHAHLCRSVLPGLRRASGSVVLIGGALASRLHPGLGLFGAGKAAATVLTQVLALEEGGNGVRANIVSPGRVAVDQGDLVDEDPAFASLDEVGALRRVLPLPVPQDIADTVRWLLAPSSSAVTGQTIALAGGERV</sequence>
<dbReference type="EMBL" id="QEOP01000002">
    <property type="protein sequence ID" value="PVZ94775.1"/>
    <property type="molecule type" value="Genomic_DNA"/>
</dbReference>
<keyword evidence="2" id="KW-0560">Oxidoreductase</keyword>
<comment type="caution">
    <text evidence="3">The sequence shown here is derived from an EMBL/GenBank/DDBJ whole genome shotgun (WGS) entry which is preliminary data.</text>
</comment>
<protein>
    <recommendedName>
        <fullName evidence="5">Short-chain dehydrogenase</fullName>
    </recommendedName>
</protein>
<dbReference type="SUPFAM" id="SSF51735">
    <property type="entry name" value="NAD(P)-binding Rossmann-fold domains"/>
    <property type="match status" value="1"/>
</dbReference>
<dbReference type="RefSeq" id="WP_116757286.1">
    <property type="nucleotide sequence ID" value="NZ_JBHUEX010000001.1"/>
</dbReference>
<evidence type="ECO:0008006" key="5">
    <source>
        <dbReference type="Google" id="ProtNLM"/>
    </source>
</evidence>
<accession>A0A2V1HQG0</accession>